<accession>A0A9X2XUI1</accession>
<dbReference type="Pfam" id="PF13715">
    <property type="entry name" value="CarbopepD_reg_2"/>
    <property type="match status" value="1"/>
</dbReference>
<feature type="domain" description="Secretin/TonB short N-terminal" evidence="8">
    <location>
        <begin position="46"/>
        <end position="95"/>
    </location>
</feature>
<keyword evidence="6 7" id="KW-0998">Cell outer membrane</keyword>
<evidence type="ECO:0000256" key="4">
    <source>
        <dbReference type="ARBA" id="ARBA00022692"/>
    </source>
</evidence>
<evidence type="ECO:0000256" key="6">
    <source>
        <dbReference type="ARBA" id="ARBA00023237"/>
    </source>
</evidence>
<dbReference type="SUPFAM" id="SSF49464">
    <property type="entry name" value="Carboxypeptidase regulatory domain-like"/>
    <property type="match status" value="1"/>
</dbReference>
<reference evidence="10" key="2">
    <citation type="submission" date="2023-04" db="EMBL/GenBank/DDBJ databases">
        <title>Paracnuella aquatica gen. nov., sp. nov., a member of the family Chitinophagaceae isolated from a hot spring.</title>
        <authorList>
            <person name="Wang C."/>
        </authorList>
    </citation>
    <scope>NUCLEOTIDE SEQUENCE</scope>
    <source>
        <strain evidence="10">LB-8</strain>
    </source>
</reference>
<dbReference type="NCBIfam" id="TIGR04057">
    <property type="entry name" value="SusC_RagA_signa"/>
    <property type="match status" value="1"/>
</dbReference>
<comment type="similarity">
    <text evidence="7">Belongs to the TonB-dependent receptor family.</text>
</comment>
<comment type="subcellular location">
    <subcellularLocation>
        <location evidence="1 7">Cell outer membrane</location>
        <topology evidence="1 7">Multi-pass membrane protein</topology>
    </subcellularLocation>
</comment>
<dbReference type="InterPro" id="IPR023997">
    <property type="entry name" value="TonB-dep_OMP_SusC/RagA_CS"/>
</dbReference>
<dbReference type="InterPro" id="IPR012910">
    <property type="entry name" value="Plug_dom"/>
</dbReference>
<comment type="caution">
    <text evidence="10">The sequence shown here is derived from an EMBL/GenBank/DDBJ whole genome shotgun (WGS) entry which is preliminary data.</text>
</comment>
<dbReference type="InterPro" id="IPR008969">
    <property type="entry name" value="CarboxyPept-like_regulatory"/>
</dbReference>
<evidence type="ECO:0000256" key="1">
    <source>
        <dbReference type="ARBA" id="ARBA00004571"/>
    </source>
</evidence>
<dbReference type="SUPFAM" id="SSF56935">
    <property type="entry name" value="Porins"/>
    <property type="match status" value="1"/>
</dbReference>
<keyword evidence="2 7" id="KW-0813">Transport</keyword>
<dbReference type="Pfam" id="PF07660">
    <property type="entry name" value="STN"/>
    <property type="match status" value="1"/>
</dbReference>
<dbReference type="InterPro" id="IPR037066">
    <property type="entry name" value="Plug_dom_sf"/>
</dbReference>
<evidence type="ECO:0000256" key="5">
    <source>
        <dbReference type="ARBA" id="ARBA00023136"/>
    </source>
</evidence>
<evidence type="ECO:0000259" key="8">
    <source>
        <dbReference type="Pfam" id="PF07660"/>
    </source>
</evidence>
<dbReference type="RefSeq" id="WP_279295427.1">
    <property type="nucleotide sequence ID" value="NZ_JAOTIF010000001.1"/>
</dbReference>
<evidence type="ECO:0000259" key="9">
    <source>
        <dbReference type="Pfam" id="PF07715"/>
    </source>
</evidence>
<proteinExistence type="inferred from homology"/>
<dbReference type="EMBL" id="JAOTIF010000001">
    <property type="protein sequence ID" value="MCU7547983.1"/>
    <property type="molecule type" value="Genomic_DNA"/>
</dbReference>
<feature type="domain" description="TonB-dependent receptor plug" evidence="9">
    <location>
        <begin position="206"/>
        <end position="313"/>
    </location>
</feature>
<evidence type="ECO:0000256" key="2">
    <source>
        <dbReference type="ARBA" id="ARBA00022448"/>
    </source>
</evidence>
<dbReference type="Gene3D" id="2.40.170.20">
    <property type="entry name" value="TonB-dependent receptor, beta-barrel domain"/>
    <property type="match status" value="1"/>
</dbReference>
<dbReference type="GO" id="GO:0009279">
    <property type="term" value="C:cell outer membrane"/>
    <property type="evidence" value="ECO:0007669"/>
    <property type="project" value="UniProtKB-SubCell"/>
</dbReference>
<evidence type="ECO:0000313" key="11">
    <source>
        <dbReference type="Proteomes" id="UP001155483"/>
    </source>
</evidence>
<keyword evidence="11" id="KW-1185">Reference proteome</keyword>
<dbReference type="InterPro" id="IPR011662">
    <property type="entry name" value="Secretin/TonB_short_N"/>
</dbReference>
<protein>
    <submittedName>
        <fullName evidence="10">TonB-dependent receptor</fullName>
    </submittedName>
</protein>
<reference evidence="10" key="1">
    <citation type="submission" date="2022-09" db="EMBL/GenBank/DDBJ databases">
        <authorList>
            <person name="Yuan C."/>
            <person name="Ke Z."/>
        </authorList>
    </citation>
    <scope>NUCLEOTIDE SEQUENCE</scope>
    <source>
        <strain evidence="10">LB-8</strain>
    </source>
</reference>
<dbReference type="InterPro" id="IPR036942">
    <property type="entry name" value="Beta-barrel_TonB_sf"/>
</dbReference>
<keyword evidence="10" id="KW-0675">Receptor</keyword>
<evidence type="ECO:0000256" key="7">
    <source>
        <dbReference type="PROSITE-ProRule" id="PRU01360"/>
    </source>
</evidence>
<keyword evidence="4 7" id="KW-0812">Transmembrane</keyword>
<dbReference type="Gene3D" id="2.170.130.10">
    <property type="entry name" value="TonB-dependent receptor, plug domain"/>
    <property type="match status" value="1"/>
</dbReference>
<evidence type="ECO:0000313" key="10">
    <source>
        <dbReference type="EMBL" id="MCU7547983.1"/>
    </source>
</evidence>
<gene>
    <name evidence="10" type="ORF">OCK74_02605</name>
</gene>
<dbReference type="AlphaFoldDB" id="A0A9X2XUI1"/>
<sequence>MRVIVFLVAILFSFGGARLSAQGVSLREKNSKLEKVFKQITNQTGYSFFYADGLLKKYDKVTVSIENASLEQALTLCFSKLPLTYAIVDKTIVVKEAIIDKPVAPVSDTNLLSPIKISGKVVNVKGEPLAAATIIEKGTKNATVANENGSFTITVSDTTSILIISYVHKESKEVVIGHKNNLTIKLQDAESKIEDVVVIGYEVVRPRDLMASVSSVQAKELKDNPLNSLVSVLQGRLAGVQISLSDGAPGAEATINIRGRNSITGDGSPLYIVDGMPVEHALDVLNPQDIESVYALKDAASTAIYGARGANGVLVITTKGGKNTNGKIQVSYNGSVGVQQLASKLDMMDPYEFVLYQWERALWRNDTSVISRYTGNMGNFGSIKNYYGKITGYDWQEKTMGRDALQHSNNISISRGDHKNTYNLSLTGNHQDGILLNSDLERRSANFKFDHKANSKLRAGFNFRYTYQRINGAGTSNEGGAGSNRLRNYIRYRPLLLEDHPEDFYDPNLDISNAGNGLNIINPLLLSAAEVRRRYTNVYFMSGYLQYKLVKNLQFRTTLGYDVTLSNYKFFDDTITLASKTNQKQPLVYLGNTSRKSFTNSNVFTYSNPQLFNSKHALTILLGQETQQSVENSFAQEIRWFPVGISADEAFNNLQLAATSSGTLIQPNPVSSEEPYRGASFFSTIDYNYDKRYLLKFTIRADGTSIFSPSNMWGYFPSVSFAWRLGNERFFSNMPFVNDLKLRLSYGTSGNNRIDPFAYRTTYVSSFNGGYGLNNILNSTFIPNNLGNERLKWEKIISQNIGIDASLLHNKFNISVDAYSNKSEDLLLYNAIPTSSGYTNQFQNIGTTQNKGIELQLSSQIVRKGDFSWNLDFNIAFNKNKVVSLGNNQQLLRNSGWFSTANFPADYILQVGKETGLMYGLVNDGFFTVDDFDVKPYSNTSYSQFQYEYTLKAGIADHSKVLSDRVQPGSPKFKDINGDGVIDLDNDRTIIGHAQPDFFGGFTQNFSYKNFDLSLFLNFSYGNDIFNANKLEYSNAVGNDINLLSIMKDRWKMIDANGQLIQAVVNNAVVGIDPKLLAETNAHAKIWFPSTGTVSFNPQKFAVEDGSYLRVNNVTLGYSLPKALLNRLKLNRLRFYITANNPMLFTQYTGFDPDVNARRNDPTTMGVDYSAYPRARTFVSGVNLTF</sequence>
<dbReference type="InterPro" id="IPR023996">
    <property type="entry name" value="TonB-dep_OMP_SusC/RagA"/>
</dbReference>
<dbReference type="InterPro" id="IPR039426">
    <property type="entry name" value="TonB-dep_rcpt-like"/>
</dbReference>
<dbReference type="NCBIfam" id="TIGR04056">
    <property type="entry name" value="OMP_RagA_SusC"/>
    <property type="match status" value="1"/>
</dbReference>
<name>A0A9X2XUI1_9BACT</name>
<organism evidence="10 11">
    <name type="scientific">Paraflavisolibacter caeni</name>
    <dbReference type="NCBI Taxonomy" id="2982496"/>
    <lineage>
        <taxon>Bacteria</taxon>
        <taxon>Pseudomonadati</taxon>
        <taxon>Bacteroidota</taxon>
        <taxon>Chitinophagia</taxon>
        <taxon>Chitinophagales</taxon>
        <taxon>Chitinophagaceae</taxon>
        <taxon>Paraflavisolibacter</taxon>
    </lineage>
</organism>
<dbReference type="Proteomes" id="UP001155483">
    <property type="component" value="Unassembled WGS sequence"/>
</dbReference>
<evidence type="ECO:0000256" key="3">
    <source>
        <dbReference type="ARBA" id="ARBA00022452"/>
    </source>
</evidence>
<keyword evidence="5 7" id="KW-0472">Membrane</keyword>
<dbReference type="PROSITE" id="PS52016">
    <property type="entry name" value="TONB_DEPENDENT_REC_3"/>
    <property type="match status" value="1"/>
</dbReference>
<keyword evidence="3 7" id="KW-1134">Transmembrane beta strand</keyword>
<dbReference type="Pfam" id="PF07715">
    <property type="entry name" value="Plug"/>
    <property type="match status" value="1"/>
</dbReference>